<dbReference type="InterPro" id="IPR043502">
    <property type="entry name" value="DNA/RNA_pol_sf"/>
</dbReference>
<comment type="similarity">
    <text evidence="1">Belongs to the DNA polymerase type-Y family.</text>
</comment>
<dbReference type="SUPFAM" id="SSF100879">
    <property type="entry name" value="Lesion bypass DNA polymerase (Y-family), little finger domain"/>
    <property type="match status" value="1"/>
</dbReference>
<evidence type="ECO:0000256" key="1">
    <source>
        <dbReference type="ARBA" id="ARBA00010945"/>
    </source>
</evidence>
<dbReference type="eggNOG" id="COG0389">
    <property type="taxonomic scope" value="Bacteria"/>
</dbReference>
<keyword evidence="4" id="KW-0235">DNA replication</keyword>
<organism evidence="7 8">
    <name type="scientific">Weissella oryzae (strain DSM 25784 / JCM 18191 / LMG 30913 / SG25)</name>
    <dbReference type="NCBI Taxonomy" id="1329250"/>
    <lineage>
        <taxon>Bacteria</taxon>
        <taxon>Bacillati</taxon>
        <taxon>Bacillota</taxon>
        <taxon>Bacilli</taxon>
        <taxon>Lactobacillales</taxon>
        <taxon>Lactobacillaceae</taxon>
        <taxon>Weissella</taxon>
    </lineage>
</organism>
<dbReference type="GO" id="GO:0005829">
    <property type="term" value="C:cytosol"/>
    <property type="evidence" value="ECO:0007669"/>
    <property type="project" value="TreeGrafter"/>
</dbReference>
<dbReference type="InterPro" id="IPR043128">
    <property type="entry name" value="Rev_trsase/Diguanyl_cyclase"/>
</dbReference>
<keyword evidence="2" id="KW-0515">Mutator protein</keyword>
<dbReference type="InterPro" id="IPR036775">
    <property type="entry name" value="DNA_pol_Y-fam_lit_finger_sf"/>
</dbReference>
<keyword evidence="3" id="KW-0548">Nucleotidyltransferase</keyword>
<sequence>MRLFPAEERRKILAIDSKSFYASVEAIEAGLNPLTAVLVVMSTAENAGKGLILAASPMAKKLFGISNVSRAYEVPVNDPRLVIKEPRMNYYIAVNKRVNDIFRAYVADEDLHIYSIDESFLDVTDSWTYLCSQYGADLTLKKLARIIQQRLRQEIGLYLSVGVGDNLTMAKLALDLEAKGAHDLFAEWHFEDVPKKLWPIKNLDQVWSIGSRTAKRLHRLGLMSMRDLALADPTTLQAEFGVKGEALFALAWGIDRSRITEKHGVKQRSLSNGQVLPRNYQDPLEIKNVIREMAEQIAARLRAEHLISGQVTLTLGGSWQNSTSVRGQFGLSPTNQTSKLVVAFETIFEQIYQGQSIRNIYVAAQKVQANKREQLDLFVDYRQDDKQKRLDQVVDMLRKQYGVTAIIKSNSLGAGGTMLSRAGLVGGHRGGNAYG</sequence>
<dbReference type="Gene3D" id="3.30.70.270">
    <property type="match status" value="1"/>
</dbReference>
<evidence type="ECO:0000256" key="4">
    <source>
        <dbReference type="ARBA" id="ARBA00022705"/>
    </source>
</evidence>
<gene>
    <name evidence="7" type="primary">dinB</name>
    <name evidence="7" type="ORF">WOSG25_120380</name>
</gene>
<dbReference type="EMBL" id="DF820495">
    <property type="protein sequence ID" value="GAK31646.1"/>
    <property type="molecule type" value="Genomic_DNA"/>
</dbReference>
<name>A0A069D2J3_WEIOS</name>
<reference evidence="8" key="1">
    <citation type="journal article" date="2014" name="Genome Announc.">
        <title>Draft genome sequence of Weissella oryzae SG25T, isolated from fermented rice grains.</title>
        <authorList>
            <person name="Tanizawa Y."/>
            <person name="Fujisawa T."/>
            <person name="Mochizuki T."/>
            <person name="Kaminuma E."/>
            <person name="Suzuki Y."/>
            <person name="Nakamura Y."/>
            <person name="Tohno M."/>
        </authorList>
    </citation>
    <scope>NUCLEOTIDE SEQUENCE [LARGE SCALE GENOMIC DNA]</scope>
    <source>
        <strain evidence="8">DSM 25784 / JCM 18191 / LMG 30913 / SG25</strain>
    </source>
</reference>
<keyword evidence="5 7" id="KW-0239">DNA-directed DNA polymerase</keyword>
<dbReference type="GO" id="GO:0009432">
    <property type="term" value="P:SOS response"/>
    <property type="evidence" value="ECO:0007669"/>
    <property type="project" value="TreeGrafter"/>
</dbReference>
<feature type="domain" description="UmuC" evidence="6">
    <location>
        <begin position="12"/>
        <end position="210"/>
    </location>
</feature>
<dbReference type="GO" id="GO:0042276">
    <property type="term" value="P:error-prone translesion synthesis"/>
    <property type="evidence" value="ECO:0007669"/>
    <property type="project" value="TreeGrafter"/>
</dbReference>
<dbReference type="Gene3D" id="1.10.150.20">
    <property type="entry name" value="5' to 3' exonuclease, C-terminal subdomain"/>
    <property type="match status" value="1"/>
</dbReference>
<dbReference type="OrthoDB" id="9808813at2"/>
<dbReference type="STRING" id="1329250.WOSG25_120380"/>
<dbReference type="InterPro" id="IPR050116">
    <property type="entry name" value="DNA_polymerase-Y"/>
</dbReference>
<proteinExistence type="inferred from homology"/>
<dbReference type="Gene3D" id="3.40.1170.60">
    <property type="match status" value="1"/>
</dbReference>
<dbReference type="Proteomes" id="UP000030643">
    <property type="component" value="Unassembled WGS sequence"/>
</dbReference>
<dbReference type="Gene3D" id="3.30.1490.100">
    <property type="entry name" value="DNA polymerase, Y-family, little finger domain"/>
    <property type="match status" value="1"/>
</dbReference>
<evidence type="ECO:0000313" key="8">
    <source>
        <dbReference type="Proteomes" id="UP000030643"/>
    </source>
</evidence>
<dbReference type="InterPro" id="IPR017961">
    <property type="entry name" value="DNA_pol_Y-fam_little_finger"/>
</dbReference>
<dbReference type="PANTHER" id="PTHR11076:SF35">
    <property type="entry name" value="DNA REPAIR PROTEIN HOMOLOG YOBH"/>
    <property type="match status" value="1"/>
</dbReference>
<dbReference type="SUPFAM" id="SSF56672">
    <property type="entry name" value="DNA/RNA polymerases"/>
    <property type="match status" value="1"/>
</dbReference>
<dbReference type="GO" id="GO:0006281">
    <property type="term" value="P:DNA repair"/>
    <property type="evidence" value="ECO:0007669"/>
    <property type="project" value="InterPro"/>
</dbReference>
<evidence type="ECO:0000256" key="3">
    <source>
        <dbReference type="ARBA" id="ARBA00022695"/>
    </source>
</evidence>
<dbReference type="PANTHER" id="PTHR11076">
    <property type="entry name" value="DNA REPAIR POLYMERASE UMUC / TRANSFERASE FAMILY MEMBER"/>
    <property type="match status" value="1"/>
</dbReference>
<dbReference type="RefSeq" id="WP_027699600.1">
    <property type="nucleotide sequence ID" value="NZ_DF820495.1"/>
</dbReference>
<dbReference type="InterPro" id="IPR001126">
    <property type="entry name" value="UmuC"/>
</dbReference>
<dbReference type="Pfam" id="PF00817">
    <property type="entry name" value="IMS"/>
    <property type="match status" value="1"/>
</dbReference>
<protein>
    <submittedName>
        <fullName evidence="7">Possible DNA-directed DNA polymerase</fullName>
    </submittedName>
</protein>
<keyword evidence="8" id="KW-1185">Reference proteome</keyword>
<dbReference type="Pfam" id="PF11799">
    <property type="entry name" value="IMS_C"/>
    <property type="match status" value="1"/>
</dbReference>
<dbReference type="AlphaFoldDB" id="A0A069D2J3"/>
<accession>A0A069D2J3</accession>
<evidence type="ECO:0000313" key="7">
    <source>
        <dbReference type="EMBL" id="GAK31646.1"/>
    </source>
</evidence>
<dbReference type="PROSITE" id="PS50173">
    <property type="entry name" value="UMUC"/>
    <property type="match status" value="1"/>
</dbReference>
<evidence type="ECO:0000256" key="2">
    <source>
        <dbReference type="ARBA" id="ARBA00022457"/>
    </source>
</evidence>
<dbReference type="GO" id="GO:0003887">
    <property type="term" value="F:DNA-directed DNA polymerase activity"/>
    <property type="evidence" value="ECO:0007669"/>
    <property type="project" value="UniProtKB-KW"/>
</dbReference>
<keyword evidence="5 7" id="KW-0808">Transferase</keyword>
<evidence type="ECO:0000256" key="5">
    <source>
        <dbReference type="ARBA" id="ARBA00022932"/>
    </source>
</evidence>
<evidence type="ECO:0000259" key="6">
    <source>
        <dbReference type="PROSITE" id="PS50173"/>
    </source>
</evidence>
<dbReference type="Pfam" id="PF11798">
    <property type="entry name" value="IMS_HHH"/>
    <property type="match status" value="1"/>
</dbReference>
<dbReference type="InterPro" id="IPR024728">
    <property type="entry name" value="PolY_HhH_motif"/>
</dbReference>
<dbReference type="GO" id="GO:0003684">
    <property type="term" value="F:damaged DNA binding"/>
    <property type="evidence" value="ECO:0007669"/>
    <property type="project" value="InterPro"/>
</dbReference>
<dbReference type="GO" id="GO:0006260">
    <property type="term" value="P:DNA replication"/>
    <property type="evidence" value="ECO:0007669"/>
    <property type="project" value="UniProtKB-KW"/>
</dbReference>